<evidence type="ECO:0000313" key="2">
    <source>
        <dbReference type="EMBL" id="PMD12934.1"/>
    </source>
</evidence>
<name>A0A2J6PFY6_9HELO</name>
<proteinExistence type="predicted"/>
<evidence type="ECO:0008006" key="4">
    <source>
        <dbReference type="Google" id="ProtNLM"/>
    </source>
</evidence>
<keyword evidence="3" id="KW-1185">Reference proteome</keyword>
<evidence type="ECO:0000256" key="1">
    <source>
        <dbReference type="SAM" id="SignalP"/>
    </source>
</evidence>
<feature type="signal peptide" evidence="1">
    <location>
        <begin position="1"/>
        <end position="18"/>
    </location>
</feature>
<protein>
    <recommendedName>
        <fullName evidence="4">Hydrophobic surface binding protein A</fullName>
    </recommendedName>
</protein>
<keyword evidence="1" id="KW-0732">Signal</keyword>
<dbReference type="Proteomes" id="UP000235672">
    <property type="component" value="Unassembled WGS sequence"/>
</dbReference>
<dbReference type="InterPro" id="IPR021054">
    <property type="entry name" value="Cell_wall_mannoprotein_1"/>
</dbReference>
<dbReference type="EMBL" id="KZ613539">
    <property type="protein sequence ID" value="PMD12934.1"/>
    <property type="molecule type" value="Genomic_DNA"/>
</dbReference>
<dbReference type="PANTHER" id="PTHR38123:SF1">
    <property type="entry name" value="HYDROPHOBIC SURFACE BINDING PROTEIN"/>
    <property type="match status" value="1"/>
</dbReference>
<feature type="chain" id="PRO_5014347307" description="Hydrophobic surface binding protein A" evidence="1">
    <location>
        <begin position="19"/>
        <end position="171"/>
    </location>
</feature>
<evidence type="ECO:0000313" key="3">
    <source>
        <dbReference type="Proteomes" id="UP000235672"/>
    </source>
</evidence>
<organism evidence="2 3">
    <name type="scientific">Hyaloscypha hepaticicola</name>
    <dbReference type="NCBI Taxonomy" id="2082293"/>
    <lineage>
        <taxon>Eukaryota</taxon>
        <taxon>Fungi</taxon>
        <taxon>Dikarya</taxon>
        <taxon>Ascomycota</taxon>
        <taxon>Pezizomycotina</taxon>
        <taxon>Leotiomycetes</taxon>
        <taxon>Helotiales</taxon>
        <taxon>Hyaloscyphaceae</taxon>
        <taxon>Hyaloscypha</taxon>
    </lineage>
</organism>
<accession>A0A2J6PFY6</accession>
<dbReference type="GO" id="GO:0005576">
    <property type="term" value="C:extracellular region"/>
    <property type="evidence" value="ECO:0007669"/>
    <property type="project" value="TreeGrafter"/>
</dbReference>
<sequence>MHFIKTFVPLLLASLAASAPLAKRSLLTDIASVSSDVATLTSAVTSFDGGLFQALALLVDFDNLKSAIDTATTAADASAALDTTDSTTLTAAVTALIPKILAVIADIEAKESVASSSGYETDVLSALNTLRNHSGLLFTALIAIADTADAATLTTYSAQVYDALTTAIADY</sequence>
<dbReference type="OrthoDB" id="3485059at2759"/>
<dbReference type="Gene3D" id="1.20.1280.140">
    <property type="match status" value="1"/>
</dbReference>
<gene>
    <name evidence="2" type="ORF">NA56DRAFT_652126</name>
</gene>
<dbReference type="Pfam" id="PF12296">
    <property type="entry name" value="HsbA"/>
    <property type="match status" value="1"/>
</dbReference>
<dbReference type="AlphaFoldDB" id="A0A2J6PFY6"/>
<dbReference type="PANTHER" id="PTHR38123">
    <property type="entry name" value="CELL WALL SERINE-THREONINE-RICH GALACTOMANNOPROTEIN MP1 (AFU_ORTHOLOGUE AFUA_4G03240)"/>
    <property type="match status" value="1"/>
</dbReference>
<reference evidence="2 3" key="1">
    <citation type="submission" date="2016-05" db="EMBL/GenBank/DDBJ databases">
        <title>A degradative enzymes factory behind the ericoid mycorrhizal symbiosis.</title>
        <authorList>
            <consortium name="DOE Joint Genome Institute"/>
            <person name="Martino E."/>
            <person name="Morin E."/>
            <person name="Grelet G."/>
            <person name="Kuo A."/>
            <person name="Kohler A."/>
            <person name="Daghino S."/>
            <person name="Barry K."/>
            <person name="Choi C."/>
            <person name="Cichocki N."/>
            <person name="Clum A."/>
            <person name="Copeland A."/>
            <person name="Hainaut M."/>
            <person name="Haridas S."/>
            <person name="Labutti K."/>
            <person name="Lindquist E."/>
            <person name="Lipzen A."/>
            <person name="Khouja H.-R."/>
            <person name="Murat C."/>
            <person name="Ohm R."/>
            <person name="Olson A."/>
            <person name="Spatafora J."/>
            <person name="Veneault-Fourrey C."/>
            <person name="Henrissat B."/>
            <person name="Grigoriev I."/>
            <person name="Martin F."/>
            <person name="Perotto S."/>
        </authorList>
    </citation>
    <scope>NUCLEOTIDE SEQUENCE [LARGE SCALE GENOMIC DNA]</scope>
    <source>
        <strain evidence="2 3">UAMH 7357</strain>
    </source>
</reference>